<evidence type="ECO:0000256" key="1">
    <source>
        <dbReference type="SAM" id="Phobius"/>
    </source>
</evidence>
<keyword evidence="1" id="KW-0812">Transmembrane</keyword>
<protein>
    <submittedName>
        <fullName evidence="2">Uncharacterized protein</fullName>
    </submittedName>
</protein>
<reference evidence="3" key="1">
    <citation type="submission" date="2023-09" db="EMBL/GenBank/DDBJ databases">
        <authorList>
            <person name="Li S."/>
            <person name="Li X."/>
            <person name="Zhang C."/>
            <person name="Zhao Z."/>
        </authorList>
    </citation>
    <scope>NUCLEOTIDE SEQUENCE [LARGE SCALE GENOMIC DNA]</scope>
    <source>
        <strain evidence="3">SQ345</strain>
    </source>
</reference>
<name>A0ABY9THX7_9GAMM</name>
<keyword evidence="1" id="KW-0472">Membrane</keyword>
<organism evidence="2 3">
    <name type="scientific">Thalassotalea nanhaiensis</name>
    <dbReference type="NCBI Taxonomy" id="3065648"/>
    <lineage>
        <taxon>Bacteria</taxon>
        <taxon>Pseudomonadati</taxon>
        <taxon>Pseudomonadota</taxon>
        <taxon>Gammaproteobacteria</taxon>
        <taxon>Alteromonadales</taxon>
        <taxon>Colwelliaceae</taxon>
        <taxon>Thalassotalea</taxon>
    </lineage>
</organism>
<evidence type="ECO:0000313" key="2">
    <source>
        <dbReference type="EMBL" id="WNC68367.1"/>
    </source>
</evidence>
<proteinExistence type="predicted"/>
<sequence>MNSLKWKNLYLELKFIDRFLLPICFIFILSGAANNGFTSFFFALPFVVLFCIRLLSYKKETRNAILIVTALVCIPLLPKEMNTLYYPNIGAEIQIDAAWGYAKYPDSEYLSLWKREFIESDSRADIKGRFTAPLTLRMTKVSASHPSMGVSLWPVFVDSNGVEYTISESSLLSSLKDGSIQSHDFSGVNNLQSRWTFFLGLLMSWPLIFILIL</sequence>
<gene>
    <name evidence="2" type="ORF">RI845_17840</name>
</gene>
<accession>A0ABY9THX7</accession>
<dbReference type="RefSeq" id="WP_348387523.1">
    <property type="nucleotide sequence ID" value="NZ_CP134146.1"/>
</dbReference>
<keyword evidence="3" id="KW-1185">Reference proteome</keyword>
<feature type="transmembrane region" description="Helical" evidence="1">
    <location>
        <begin position="39"/>
        <end position="56"/>
    </location>
</feature>
<dbReference type="EMBL" id="CP134146">
    <property type="protein sequence ID" value="WNC68367.1"/>
    <property type="molecule type" value="Genomic_DNA"/>
</dbReference>
<feature type="transmembrane region" description="Helical" evidence="1">
    <location>
        <begin position="195"/>
        <end position="212"/>
    </location>
</feature>
<dbReference type="Proteomes" id="UP001248581">
    <property type="component" value="Chromosome"/>
</dbReference>
<evidence type="ECO:0000313" key="3">
    <source>
        <dbReference type="Proteomes" id="UP001248581"/>
    </source>
</evidence>
<keyword evidence="1" id="KW-1133">Transmembrane helix</keyword>